<dbReference type="SUPFAM" id="SSF50249">
    <property type="entry name" value="Nucleic acid-binding proteins"/>
    <property type="match status" value="2"/>
</dbReference>
<reference evidence="3" key="1">
    <citation type="journal article" date="2017" name="Nature">
        <title>The sunflower genome provides insights into oil metabolism, flowering and Asterid evolution.</title>
        <authorList>
            <person name="Badouin H."/>
            <person name="Gouzy J."/>
            <person name="Grassa C.J."/>
            <person name="Murat F."/>
            <person name="Staton S.E."/>
            <person name="Cottret L."/>
            <person name="Lelandais-Briere C."/>
            <person name="Owens G.L."/>
            <person name="Carrere S."/>
            <person name="Mayjonade B."/>
            <person name="Legrand L."/>
            <person name="Gill N."/>
            <person name="Kane N.C."/>
            <person name="Bowers J.E."/>
            <person name="Hubner S."/>
            <person name="Bellec A."/>
            <person name="Berard A."/>
            <person name="Berges H."/>
            <person name="Blanchet N."/>
            <person name="Boniface M.C."/>
            <person name="Brunel D."/>
            <person name="Catrice O."/>
            <person name="Chaidir N."/>
            <person name="Claudel C."/>
            <person name="Donnadieu C."/>
            <person name="Faraut T."/>
            <person name="Fievet G."/>
            <person name="Helmstetter N."/>
            <person name="King M."/>
            <person name="Knapp S.J."/>
            <person name="Lai Z."/>
            <person name="Le Paslier M.C."/>
            <person name="Lippi Y."/>
            <person name="Lorenzon L."/>
            <person name="Mandel J.R."/>
            <person name="Marage G."/>
            <person name="Marchand G."/>
            <person name="Marquand E."/>
            <person name="Bret-Mestries E."/>
            <person name="Morien E."/>
            <person name="Nambeesan S."/>
            <person name="Nguyen T."/>
            <person name="Pegot-Espagnet P."/>
            <person name="Pouilly N."/>
            <person name="Raftis F."/>
            <person name="Sallet E."/>
            <person name="Schiex T."/>
            <person name="Thomas J."/>
            <person name="Vandecasteele C."/>
            <person name="Vares D."/>
            <person name="Vear F."/>
            <person name="Vautrin S."/>
            <person name="Crespi M."/>
            <person name="Mangin B."/>
            <person name="Burke J.M."/>
            <person name="Salse J."/>
            <person name="Munos S."/>
            <person name="Vincourt P."/>
            <person name="Rieseberg L.H."/>
            <person name="Langlade N.B."/>
        </authorList>
    </citation>
    <scope>NUCLEOTIDE SEQUENCE</scope>
    <source>
        <tissue evidence="3">Leaves</tissue>
    </source>
</reference>
<gene>
    <name evidence="3" type="ORF">HanXRQr2_Chr02g0071861</name>
</gene>
<protein>
    <submittedName>
        <fullName evidence="3">Nucleic acid-binding, replication factor A</fullName>
    </submittedName>
</protein>
<organism evidence="3 4">
    <name type="scientific">Helianthus annuus</name>
    <name type="common">Common sunflower</name>
    <dbReference type="NCBI Taxonomy" id="4232"/>
    <lineage>
        <taxon>Eukaryota</taxon>
        <taxon>Viridiplantae</taxon>
        <taxon>Streptophyta</taxon>
        <taxon>Embryophyta</taxon>
        <taxon>Tracheophyta</taxon>
        <taxon>Spermatophyta</taxon>
        <taxon>Magnoliopsida</taxon>
        <taxon>eudicotyledons</taxon>
        <taxon>Gunneridae</taxon>
        <taxon>Pentapetalae</taxon>
        <taxon>asterids</taxon>
        <taxon>campanulids</taxon>
        <taxon>Asterales</taxon>
        <taxon>Asteraceae</taxon>
        <taxon>Asteroideae</taxon>
        <taxon>Heliantheae alliance</taxon>
        <taxon>Heliantheae</taxon>
        <taxon>Helianthus</taxon>
    </lineage>
</organism>
<evidence type="ECO:0000313" key="3">
    <source>
        <dbReference type="EMBL" id="KAF5818934.1"/>
    </source>
</evidence>
<dbReference type="Pfam" id="PF08646">
    <property type="entry name" value="Rep_fac-A_C"/>
    <property type="match status" value="1"/>
</dbReference>
<dbReference type="PANTHER" id="PTHR47165:SF4">
    <property type="entry name" value="OS03G0429900 PROTEIN"/>
    <property type="match status" value="1"/>
</dbReference>
<dbReference type="Gramene" id="mRNA:HanXRQr2_Chr02g0071861">
    <property type="protein sequence ID" value="mRNA:HanXRQr2_Chr02g0071861"/>
    <property type="gene ID" value="HanXRQr2_Chr02g0071861"/>
</dbReference>
<evidence type="ECO:0000259" key="2">
    <source>
        <dbReference type="Pfam" id="PF08646"/>
    </source>
</evidence>
<sequence length="475" mass="53849">MAIINDFRIASIVPRGDPAPIEVRVIRKWKRSNDLFYLMIDKYGDAIQATVPWLDNDYFERKISLFSCYLLDDYICNDAPTSLKVNAHPASILMGTTTTITLIPSSETFPMHYFNFCPYANLHLRIDDNLTDEKPSVLTDYMGKIEDTVPGITKKGKNYLRVKLTDISGPNIDVTLWEEVLPRFDKQAMLSAEEPIVVAFTSLKVTIFKGHTSDKLQLSSTPATHIYFNPDVESAIEARNRFKEKTLHLLAATPGYESQERHLRAEDRNKRTISELLEHQKENQGQTFSCQASVTSYIKGRPWYYTMCPQCPRKIYQTKRGWSCGSHQNLPEPKFMYCVAATISDNTAPTMATFFDEATVGLIGIQCKDMVLKHGYTDRYQTPEPLYEAIGKDVTMQVQYAHSTTPNPNSSVLSVNKVYDSKLNITATPPSPTQQTTPTADKKLALESNENRPSAKRQLYQSEGVSDTKKLRFSE</sequence>
<feature type="region of interest" description="Disordered" evidence="1">
    <location>
        <begin position="424"/>
        <end position="475"/>
    </location>
</feature>
<comment type="caution">
    <text evidence="3">The sequence shown here is derived from an EMBL/GenBank/DDBJ whole genome shotgun (WGS) entry which is preliminary data.</text>
</comment>
<keyword evidence="4" id="KW-1185">Reference proteome</keyword>
<dbReference type="Gene3D" id="2.40.50.140">
    <property type="entry name" value="Nucleic acid-binding proteins"/>
    <property type="match status" value="2"/>
</dbReference>
<evidence type="ECO:0000313" key="4">
    <source>
        <dbReference type="Proteomes" id="UP000215914"/>
    </source>
</evidence>
<evidence type="ECO:0000256" key="1">
    <source>
        <dbReference type="SAM" id="MobiDB-lite"/>
    </source>
</evidence>
<dbReference type="InterPro" id="IPR012340">
    <property type="entry name" value="NA-bd_OB-fold"/>
</dbReference>
<reference evidence="3" key="2">
    <citation type="submission" date="2020-06" db="EMBL/GenBank/DDBJ databases">
        <title>Helianthus annuus Genome sequencing and assembly Release 2.</title>
        <authorList>
            <person name="Gouzy J."/>
            <person name="Langlade N."/>
            <person name="Munos S."/>
        </authorList>
    </citation>
    <scope>NUCLEOTIDE SEQUENCE</scope>
    <source>
        <tissue evidence="3">Leaves</tissue>
    </source>
</reference>
<dbReference type="InterPro" id="IPR013955">
    <property type="entry name" value="Rep_factor-A_C"/>
</dbReference>
<proteinExistence type="predicted"/>
<dbReference type="Proteomes" id="UP000215914">
    <property type="component" value="Unassembled WGS sequence"/>
</dbReference>
<feature type="compositionally biased region" description="Basic and acidic residues" evidence="1">
    <location>
        <begin position="466"/>
        <end position="475"/>
    </location>
</feature>
<dbReference type="EMBL" id="MNCJ02000317">
    <property type="protein sequence ID" value="KAF5818934.1"/>
    <property type="molecule type" value="Genomic_DNA"/>
</dbReference>
<feature type="domain" description="Replication factor A C-terminal" evidence="2">
    <location>
        <begin position="288"/>
        <end position="399"/>
    </location>
</feature>
<accession>A0A9K3JPP1</accession>
<name>A0A9K3JPP1_HELAN</name>
<dbReference type="PANTHER" id="PTHR47165">
    <property type="entry name" value="OS03G0429900 PROTEIN"/>
    <property type="match status" value="1"/>
</dbReference>
<dbReference type="AlphaFoldDB" id="A0A9K3JPP1"/>